<keyword evidence="2" id="KW-1185">Reference proteome</keyword>
<dbReference type="AlphaFoldDB" id="I2FWZ2"/>
<reference evidence="1 2" key="1">
    <citation type="journal article" date="2012" name="Plant Cell">
        <title>Genome comparison of barley and maize smut fungi reveals targeted loss of RNA silencing components and species-specific presence of transposable elements.</title>
        <authorList>
            <person name="Laurie J.D."/>
            <person name="Ali S."/>
            <person name="Linning R."/>
            <person name="Mannhaupt G."/>
            <person name="Wong P."/>
            <person name="Gueldener U."/>
            <person name="Muensterkoetter M."/>
            <person name="Moore R."/>
            <person name="Kahmann R."/>
            <person name="Bakkeren G."/>
            <person name="Schirawski J."/>
        </authorList>
    </citation>
    <scope>NUCLEOTIDE SEQUENCE [LARGE SCALE GENOMIC DNA]</scope>
    <source>
        <strain evidence="2">Uh4875-4</strain>
    </source>
</reference>
<evidence type="ECO:0000313" key="1">
    <source>
        <dbReference type="EMBL" id="CCF51435.1"/>
    </source>
</evidence>
<name>I2FWZ2_USTHO</name>
<dbReference type="OrthoDB" id="2552507at2759"/>
<evidence type="ECO:0000313" key="2">
    <source>
        <dbReference type="Proteomes" id="UP000006174"/>
    </source>
</evidence>
<sequence>MRLHLTACIEHFHPMLGLSPCSRTEAKLTARDRRVHTVRCAFEAERGALCQHRRSIASSPLAHVRPFLAVLCEQHLPARPGGLDPELIQTLIEDLMARGHLHHFVLQQLGKVGSRPDRVDQVNTEALAGTRIDSTQKRHATVPSRLRISKQPVKGPLLAPATITADSLQASASQQGNTRKPSFAEPQFVFPPRTSVQKRWPHDESHPHVRSFISLDGQYDDDEPTLDIIPSLSRRRKFPLPTSSVVTVARMQQQQ</sequence>
<accession>I2FWZ2</accession>
<dbReference type="HOGENOM" id="CLU_1090692_0_0_1"/>
<organism evidence="1 2">
    <name type="scientific">Ustilago hordei</name>
    <name type="common">Barley covered smut fungus</name>
    <dbReference type="NCBI Taxonomy" id="120017"/>
    <lineage>
        <taxon>Eukaryota</taxon>
        <taxon>Fungi</taxon>
        <taxon>Dikarya</taxon>
        <taxon>Basidiomycota</taxon>
        <taxon>Ustilaginomycotina</taxon>
        <taxon>Ustilaginomycetes</taxon>
        <taxon>Ustilaginales</taxon>
        <taxon>Ustilaginaceae</taxon>
        <taxon>Ustilago</taxon>
    </lineage>
</organism>
<gene>
    <name evidence="1" type="ORF">UHOR_05400</name>
</gene>
<proteinExistence type="predicted"/>
<dbReference type="Proteomes" id="UP000006174">
    <property type="component" value="Unassembled WGS sequence"/>
</dbReference>
<protein>
    <submittedName>
        <fullName evidence="1">Uncharacterized protein</fullName>
    </submittedName>
</protein>
<comment type="caution">
    <text evidence="1">The sequence shown here is derived from an EMBL/GenBank/DDBJ whole genome shotgun (WGS) entry which is preliminary data.</text>
</comment>
<dbReference type="EMBL" id="CAGI01000164">
    <property type="protein sequence ID" value="CCF51435.1"/>
    <property type="molecule type" value="Genomic_DNA"/>
</dbReference>